<dbReference type="RefSeq" id="XP_064769361.1">
    <property type="nucleotide sequence ID" value="XM_064914451.1"/>
</dbReference>
<reference evidence="6 7" key="1">
    <citation type="submission" date="2024-03" db="EMBL/GenBank/DDBJ databases">
        <title>Genome-scale model development and genomic sequencing of the oleaginous clade Lipomyces.</title>
        <authorList>
            <consortium name="Lawrence Berkeley National Laboratory"/>
            <person name="Czajka J.J."/>
            <person name="Han Y."/>
            <person name="Kim J."/>
            <person name="Mondo S.J."/>
            <person name="Hofstad B.A."/>
            <person name="Robles A."/>
            <person name="Haridas S."/>
            <person name="Riley R."/>
            <person name="LaButti K."/>
            <person name="Pangilinan J."/>
            <person name="Andreopoulos W."/>
            <person name="Lipzen A."/>
            <person name="Yan J."/>
            <person name="Wang M."/>
            <person name="Ng V."/>
            <person name="Grigoriev I.V."/>
            <person name="Spatafora J.W."/>
            <person name="Magnuson J.K."/>
            <person name="Baker S.E."/>
            <person name="Pomraning K.R."/>
        </authorList>
    </citation>
    <scope>NUCLEOTIDE SEQUENCE [LARGE SCALE GENOMIC DNA]</scope>
    <source>
        <strain evidence="6 7">Phaff 52-87</strain>
    </source>
</reference>
<evidence type="ECO:0000256" key="3">
    <source>
        <dbReference type="ARBA" id="ARBA00022801"/>
    </source>
</evidence>
<feature type="region of interest" description="Disordered" evidence="4">
    <location>
        <begin position="377"/>
        <end position="405"/>
    </location>
</feature>
<dbReference type="PANTHER" id="PTHR12378:SF80">
    <property type="entry name" value="IP06716P-RELATED"/>
    <property type="match status" value="1"/>
</dbReference>
<keyword evidence="7" id="KW-1185">Reference proteome</keyword>
<dbReference type="InterPro" id="IPR008580">
    <property type="entry name" value="PPPDE_dom"/>
</dbReference>
<feature type="region of interest" description="Disordered" evidence="4">
    <location>
        <begin position="132"/>
        <end position="164"/>
    </location>
</feature>
<dbReference type="PROSITE" id="PS51858">
    <property type="entry name" value="PPPDE"/>
    <property type="match status" value="1"/>
</dbReference>
<evidence type="ECO:0000313" key="7">
    <source>
        <dbReference type="Proteomes" id="UP001498771"/>
    </source>
</evidence>
<feature type="compositionally biased region" description="Low complexity" evidence="4">
    <location>
        <begin position="71"/>
        <end position="82"/>
    </location>
</feature>
<comment type="caution">
    <text evidence="6">The sequence shown here is derived from an EMBL/GenBank/DDBJ whole genome shotgun (WGS) entry which is preliminary data.</text>
</comment>
<proteinExistence type="inferred from homology"/>
<dbReference type="GeneID" id="90039963"/>
<feature type="region of interest" description="Disordered" evidence="4">
    <location>
        <begin position="477"/>
        <end position="523"/>
    </location>
</feature>
<dbReference type="Pfam" id="PF05903">
    <property type="entry name" value="Peptidase_C97"/>
    <property type="match status" value="1"/>
</dbReference>
<name>A0ABR1FB97_9ASCO</name>
<evidence type="ECO:0000256" key="1">
    <source>
        <dbReference type="ARBA" id="ARBA00008140"/>
    </source>
</evidence>
<dbReference type="InterPro" id="IPR042266">
    <property type="entry name" value="PPPDE_sf"/>
</dbReference>
<protein>
    <submittedName>
        <fullName evidence="6">PPPDE putative peptidase domain-containing protein</fullName>
    </submittedName>
</protein>
<evidence type="ECO:0000256" key="4">
    <source>
        <dbReference type="SAM" id="MobiDB-lite"/>
    </source>
</evidence>
<keyword evidence="2" id="KW-0645">Protease</keyword>
<organism evidence="6 7">
    <name type="scientific">Myxozyma melibiosi</name>
    <dbReference type="NCBI Taxonomy" id="54550"/>
    <lineage>
        <taxon>Eukaryota</taxon>
        <taxon>Fungi</taxon>
        <taxon>Dikarya</taxon>
        <taxon>Ascomycota</taxon>
        <taxon>Saccharomycotina</taxon>
        <taxon>Lipomycetes</taxon>
        <taxon>Lipomycetales</taxon>
        <taxon>Lipomycetaceae</taxon>
        <taxon>Myxozyma</taxon>
    </lineage>
</organism>
<feature type="compositionally biased region" description="Basic and acidic residues" evidence="4">
    <location>
        <begin position="1"/>
        <end position="10"/>
    </location>
</feature>
<feature type="region of interest" description="Disordered" evidence="4">
    <location>
        <begin position="89"/>
        <end position="108"/>
    </location>
</feature>
<evidence type="ECO:0000313" key="6">
    <source>
        <dbReference type="EMBL" id="KAK7206328.1"/>
    </source>
</evidence>
<evidence type="ECO:0000259" key="5">
    <source>
        <dbReference type="PROSITE" id="PS51858"/>
    </source>
</evidence>
<dbReference type="SMART" id="SM01179">
    <property type="entry name" value="DUF862"/>
    <property type="match status" value="1"/>
</dbReference>
<feature type="compositionally biased region" description="Low complexity" evidence="4">
    <location>
        <begin position="477"/>
        <end position="493"/>
    </location>
</feature>
<dbReference type="PANTHER" id="PTHR12378">
    <property type="entry name" value="DESUMOYLATING ISOPEPTIDASE"/>
    <property type="match status" value="1"/>
</dbReference>
<gene>
    <name evidence="6" type="ORF">BZA70DRAFT_294612</name>
</gene>
<feature type="region of interest" description="Disordered" evidence="4">
    <location>
        <begin position="58"/>
        <end position="82"/>
    </location>
</feature>
<feature type="region of interest" description="Disordered" evidence="4">
    <location>
        <begin position="1"/>
        <end position="21"/>
    </location>
</feature>
<feature type="compositionally biased region" description="Basic and acidic residues" evidence="4">
    <location>
        <begin position="388"/>
        <end position="400"/>
    </location>
</feature>
<comment type="similarity">
    <text evidence="1">Belongs to the DeSI family.</text>
</comment>
<feature type="domain" description="PPPDE" evidence="5">
    <location>
        <begin position="182"/>
        <end position="325"/>
    </location>
</feature>
<dbReference type="Gene3D" id="3.90.1720.30">
    <property type="entry name" value="PPPDE domains"/>
    <property type="match status" value="1"/>
</dbReference>
<keyword evidence="3" id="KW-0378">Hydrolase</keyword>
<accession>A0ABR1FB97</accession>
<dbReference type="Proteomes" id="UP001498771">
    <property type="component" value="Unassembled WGS sequence"/>
</dbReference>
<sequence>MVEVAGDRLADVPATQQANSRNPSRFLSIASSNFFAFDTPLSSPSKSSISAAGTLLPPASVNEKQPRKYSRPSSLRSVGSSTQVTSVVTATGSTASSPSTPYFPSSSSSSSSSAAGLLPSSFVSASVPIPRPASAGRKPQNYKTITPADPPVAPASTWSLRNSERYGTSEDASVVTGERTQREVIINVYDMLQDIKLAPVLWTLGVGVYHSAVEVDGREYAYGGHEEPGISGVYYSKPQTPLPGNIVCKTHIVHGYTTYTPGEVHAIINDLSLEYMGTSYNLLSKNCNHFTNSLLMRLTNTPAPAWLNRATVIGLAVPCIIPQNYIKPPECTVTPRSSSASFNLSQSRSEKSYDQMSVAQPSASLLMLPHWLRKRPTEQSLLPPSRASKTEIVKSPKGNDEDSYLISTRYLDDDEKDKFCDDDDDNNEDFAVSDSEITTLLAADEKSAMIPGSRRSTSAHRGGVVYEKTSRITDYAALSHSSPASSPSSSSGAAKRHDQQQQQAGNNQSYYDESRNGNESPGAFSRFLSESVSFLGWSYSSR</sequence>
<evidence type="ECO:0000256" key="2">
    <source>
        <dbReference type="ARBA" id="ARBA00022670"/>
    </source>
</evidence>
<dbReference type="EMBL" id="JBBJBU010000003">
    <property type="protein sequence ID" value="KAK7206328.1"/>
    <property type="molecule type" value="Genomic_DNA"/>
</dbReference>